<keyword evidence="8" id="KW-1185">Reference proteome</keyword>
<keyword evidence="2 6" id="KW-0812">Transmembrane</keyword>
<feature type="transmembrane region" description="Helical" evidence="6">
    <location>
        <begin position="113"/>
        <end position="135"/>
    </location>
</feature>
<feature type="compositionally biased region" description="Basic and acidic residues" evidence="5">
    <location>
        <begin position="153"/>
        <end position="168"/>
    </location>
</feature>
<dbReference type="EMBL" id="CAWYQH010000079">
    <property type="protein sequence ID" value="CAK8681511.1"/>
    <property type="molecule type" value="Genomic_DNA"/>
</dbReference>
<dbReference type="Proteomes" id="UP001642483">
    <property type="component" value="Unassembled WGS sequence"/>
</dbReference>
<evidence type="ECO:0000256" key="3">
    <source>
        <dbReference type="ARBA" id="ARBA00022989"/>
    </source>
</evidence>
<protein>
    <submittedName>
        <fullName evidence="7">Uncharacterized protein</fullName>
    </submittedName>
</protein>
<organism evidence="7 8">
    <name type="scientific">Clavelina lepadiformis</name>
    <name type="common">Light-bulb sea squirt</name>
    <name type="synonym">Ascidia lepadiformis</name>
    <dbReference type="NCBI Taxonomy" id="159417"/>
    <lineage>
        <taxon>Eukaryota</taxon>
        <taxon>Metazoa</taxon>
        <taxon>Chordata</taxon>
        <taxon>Tunicata</taxon>
        <taxon>Ascidiacea</taxon>
        <taxon>Aplousobranchia</taxon>
        <taxon>Clavelinidae</taxon>
        <taxon>Clavelina</taxon>
    </lineage>
</organism>
<proteinExistence type="predicted"/>
<feature type="transmembrane region" description="Helical" evidence="6">
    <location>
        <begin position="82"/>
        <end position="101"/>
    </location>
</feature>
<comment type="subcellular location">
    <subcellularLocation>
        <location evidence="1">Membrane</location>
        <topology evidence="1">Multi-pass membrane protein</topology>
    </subcellularLocation>
</comment>
<dbReference type="InterPro" id="IPR004031">
    <property type="entry name" value="PMP22/EMP/MP20/Claudin"/>
</dbReference>
<evidence type="ECO:0000313" key="8">
    <source>
        <dbReference type="Proteomes" id="UP001642483"/>
    </source>
</evidence>
<reference evidence="7 8" key="1">
    <citation type="submission" date="2024-02" db="EMBL/GenBank/DDBJ databases">
        <authorList>
            <person name="Daric V."/>
            <person name="Darras S."/>
        </authorList>
    </citation>
    <scope>NUCLEOTIDE SEQUENCE [LARGE SCALE GENOMIC DNA]</scope>
</reference>
<evidence type="ECO:0000256" key="5">
    <source>
        <dbReference type="SAM" id="MobiDB-lite"/>
    </source>
</evidence>
<evidence type="ECO:0000256" key="2">
    <source>
        <dbReference type="ARBA" id="ARBA00022692"/>
    </source>
</evidence>
<name>A0ABP0FQ90_CLALP</name>
<sequence>MQWFVTDITSIGLYRSCQELVNQPPLCGYLPWQSSLYYDSFLVARIMFLVAAVFIVCSLGIQMSTWCANLKKLKSLLLSEGGCDITAGLILMAAMITFTVMCVESPLTTLPRWKFGWCYAFGWCAATDYLFAGIVEVMAGKSKLTEDEIQEREKLNSLQEKDDKKSDGHYNTTSN</sequence>
<comment type="caution">
    <text evidence="7">The sequence shown here is derived from an EMBL/GenBank/DDBJ whole genome shotgun (WGS) entry which is preliminary data.</text>
</comment>
<evidence type="ECO:0000256" key="4">
    <source>
        <dbReference type="ARBA" id="ARBA00023136"/>
    </source>
</evidence>
<evidence type="ECO:0000256" key="6">
    <source>
        <dbReference type="SAM" id="Phobius"/>
    </source>
</evidence>
<evidence type="ECO:0000313" key="7">
    <source>
        <dbReference type="EMBL" id="CAK8681511.1"/>
    </source>
</evidence>
<evidence type="ECO:0000256" key="1">
    <source>
        <dbReference type="ARBA" id="ARBA00004141"/>
    </source>
</evidence>
<accession>A0ABP0FQ90</accession>
<dbReference type="Gene3D" id="1.20.140.150">
    <property type="match status" value="1"/>
</dbReference>
<keyword evidence="3 6" id="KW-1133">Transmembrane helix</keyword>
<feature type="region of interest" description="Disordered" evidence="5">
    <location>
        <begin position="153"/>
        <end position="175"/>
    </location>
</feature>
<feature type="transmembrane region" description="Helical" evidence="6">
    <location>
        <begin position="42"/>
        <end position="61"/>
    </location>
</feature>
<dbReference type="Pfam" id="PF00822">
    <property type="entry name" value="PMP22_Claudin"/>
    <property type="match status" value="1"/>
</dbReference>
<keyword evidence="4 6" id="KW-0472">Membrane</keyword>
<gene>
    <name evidence="7" type="ORF">CVLEPA_LOCUS11706</name>
</gene>